<evidence type="ECO:0000313" key="2">
    <source>
        <dbReference type="Proteomes" id="UP000019150"/>
    </source>
</evidence>
<dbReference type="AlphaFoldDB" id="W5TNQ9"/>
<dbReference type="PATRIC" id="fig|1415166.3.peg.6000"/>
<organism evidence="1 2">
    <name type="scientific">Nocardia nova SH22a</name>
    <dbReference type="NCBI Taxonomy" id="1415166"/>
    <lineage>
        <taxon>Bacteria</taxon>
        <taxon>Bacillati</taxon>
        <taxon>Actinomycetota</taxon>
        <taxon>Actinomycetes</taxon>
        <taxon>Mycobacteriales</taxon>
        <taxon>Nocardiaceae</taxon>
        <taxon>Nocardia</taxon>
    </lineage>
</organism>
<evidence type="ECO:0000313" key="1">
    <source>
        <dbReference type="EMBL" id="AHH20603.1"/>
    </source>
</evidence>
<sequence length="93" mass="10299">MSVQVVDGVRIISDRCAHQARSVGHGGWAVSFLPGRTLTLAQALDAVRFAEFVDSASVFAKSLGLTTREAVHFALDEPAWPVRFFRNDRRSIR</sequence>
<name>W5TNQ9_9NOCA</name>
<dbReference type="Proteomes" id="UP000019150">
    <property type="component" value="Chromosome"/>
</dbReference>
<protein>
    <submittedName>
        <fullName evidence="1">Uncharacterized protein</fullName>
    </submittedName>
</protein>
<gene>
    <name evidence="1" type="ORF">NONO_c58260</name>
</gene>
<dbReference type="KEGG" id="nno:NONO_c58260"/>
<keyword evidence="2" id="KW-1185">Reference proteome</keyword>
<reference evidence="1 2" key="1">
    <citation type="journal article" date="2014" name="Appl. Environ. Microbiol.">
        <title>Insights into the Microbial Degradation of Rubber and Gutta-Percha by Analysis of the Complete Genome of Nocardia nova SH22a.</title>
        <authorList>
            <person name="Luo Q."/>
            <person name="Hiessl S."/>
            <person name="Poehlein A."/>
            <person name="Daniel R."/>
            <person name="Steinbuchel A."/>
        </authorList>
    </citation>
    <scope>NUCLEOTIDE SEQUENCE [LARGE SCALE GENOMIC DNA]</scope>
    <source>
        <strain evidence="1">SH22a</strain>
    </source>
</reference>
<dbReference type="STRING" id="1415166.NONO_c58260"/>
<dbReference type="EMBL" id="CP006850">
    <property type="protein sequence ID" value="AHH20603.1"/>
    <property type="molecule type" value="Genomic_DNA"/>
</dbReference>
<accession>W5TNQ9</accession>
<proteinExistence type="predicted"/>
<dbReference type="HOGENOM" id="CLU_2302956_0_0_11"/>